<evidence type="ECO:0000256" key="1">
    <source>
        <dbReference type="ARBA" id="ARBA00022490"/>
    </source>
</evidence>
<dbReference type="InterPro" id="IPR023695">
    <property type="entry name" value="Thiosulf_sulfurTrfase"/>
</dbReference>
<keyword evidence="1 3" id="KW-0963">Cytoplasm</keyword>
<dbReference type="PANTHER" id="PTHR43031:SF6">
    <property type="entry name" value="THIOSULFATE SULFURTRANSFERASE GLPE"/>
    <property type="match status" value="1"/>
</dbReference>
<dbReference type="AlphaFoldDB" id="A0A486XNU8"/>
<comment type="subcellular location">
    <subcellularLocation>
        <location evidence="3">Cytoplasm</location>
    </subcellularLocation>
</comment>
<accession>A0A486XNU8</accession>
<name>A0A486XNU8_9GAMM</name>
<comment type="catalytic activity">
    <reaction evidence="3">
        <text>thiosulfate + [thioredoxin]-dithiol = [thioredoxin]-disulfide + hydrogen sulfide + sulfite + 2 H(+)</text>
        <dbReference type="Rhea" id="RHEA:83859"/>
        <dbReference type="Rhea" id="RHEA-COMP:10698"/>
        <dbReference type="Rhea" id="RHEA-COMP:10700"/>
        <dbReference type="ChEBI" id="CHEBI:15378"/>
        <dbReference type="ChEBI" id="CHEBI:17359"/>
        <dbReference type="ChEBI" id="CHEBI:29919"/>
        <dbReference type="ChEBI" id="CHEBI:29950"/>
        <dbReference type="ChEBI" id="CHEBI:33542"/>
        <dbReference type="ChEBI" id="CHEBI:50058"/>
    </reaction>
</comment>
<dbReference type="NCBIfam" id="NF001195">
    <property type="entry name" value="PRK00162.1"/>
    <property type="match status" value="1"/>
</dbReference>
<evidence type="ECO:0000259" key="4">
    <source>
        <dbReference type="PROSITE" id="PS50206"/>
    </source>
</evidence>
<sequence>MLLNLPHCGIIASKRREVNMSDFKHISVAETAQLRAERKVVIADIRDENSFAAGHIDGAVHLTNASLTGFMQQYEFDQPVVVVCYHGNSSQGAAQYLAQQGYEQVFSMDGGFESWRRQQPFVSDASA</sequence>
<dbReference type="GO" id="GO:0005737">
    <property type="term" value="C:cytoplasm"/>
    <property type="evidence" value="ECO:0007669"/>
    <property type="project" value="UniProtKB-SubCell"/>
</dbReference>
<dbReference type="SMART" id="SM00450">
    <property type="entry name" value="RHOD"/>
    <property type="match status" value="1"/>
</dbReference>
<dbReference type="EC" id="2.8.1.1" evidence="3"/>
<protein>
    <recommendedName>
        <fullName evidence="3">Thiosulfate sulfurtransferase GlpE</fullName>
        <ecNumber evidence="3">2.8.1.1</ecNumber>
    </recommendedName>
</protein>
<dbReference type="Pfam" id="PF00581">
    <property type="entry name" value="Rhodanese"/>
    <property type="match status" value="1"/>
</dbReference>
<dbReference type="HAMAP" id="MF_01009">
    <property type="entry name" value="Thiosulf_sulfurtr"/>
    <property type="match status" value="1"/>
</dbReference>
<organism evidence="5">
    <name type="scientific">Rheinheimera sp. BAL341</name>
    <dbReference type="NCBI Taxonomy" id="1708203"/>
    <lineage>
        <taxon>Bacteria</taxon>
        <taxon>Pseudomonadati</taxon>
        <taxon>Pseudomonadota</taxon>
        <taxon>Gammaproteobacteria</taxon>
        <taxon>Chromatiales</taxon>
        <taxon>Chromatiaceae</taxon>
        <taxon>Rheinheimera</taxon>
    </lineage>
</organism>
<evidence type="ECO:0000313" key="5">
    <source>
        <dbReference type="EMBL" id="VHO03067.1"/>
    </source>
</evidence>
<comment type="similarity">
    <text evidence="3">Belongs to the GlpE family.</text>
</comment>
<feature type="domain" description="Rhodanese" evidence="4">
    <location>
        <begin position="36"/>
        <end position="120"/>
    </location>
</feature>
<dbReference type="GO" id="GO:0004792">
    <property type="term" value="F:thiosulfate-cyanide sulfurtransferase activity"/>
    <property type="evidence" value="ECO:0007669"/>
    <property type="project" value="UniProtKB-UniRule"/>
</dbReference>
<dbReference type="PANTHER" id="PTHR43031">
    <property type="entry name" value="FAD-DEPENDENT OXIDOREDUCTASE"/>
    <property type="match status" value="1"/>
</dbReference>
<evidence type="ECO:0000256" key="2">
    <source>
        <dbReference type="ARBA" id="ARBA00022679"/>
    </source>
</evidence>
<keyword evidence="2 3" id="KW-0808">Transferase</keyword>
<dbReference type="InterPro" id="IPR036873">
    <property type="entry name" value="Rhodanese-like_dom_sf"/>
</dbReference>
<evidence type="ECO:0000256" key="3">
    <source>
        <dbReference type="HAMAP-Rule" id="MF_01009"/>
    </source>
</evidence>
<dbReference type="InterPro" id="IPR050229">
    <property type="entry name" value="GlpE_sulfurtransferase"/>
</dbReference>
<reference evidence="5" key="1">
    <citation type="submission" date="2019-04" db="EMBL/GenBank/DDBJ databases">
        <authorList>
            <person name="Brambilla D."/>
        </authorList>
    </citation>
    <scope>NUCLEOTIDE SEQUENCE</scope>
    <source>
        <strain evidence="5">BAL1</strain>
    </source>
</reference>
<dbReference type="SUPFAM" id="SSF52821">
    <property type="entry name" value="Rhodanese/Cell cycle control phosphatase"/>
    <property type="match status" value="1"/>
</dbReference>
<dbReference type="PROSITE" id="PS50206">
    <property type="entry name" value="RHODANESE_3"/>
    <property type="match status" value="1"/>
</dbReference>
<proteinExistence type="inferred from homology"/>
<dbReference type="GO" id="GO:0103041">
    <property type="term" value="F:thiosulfate-thioredoxin sulfurtransferase activity"/>
    <property type="evidence" value="ECO:0007669"/>
    <property type="project" value="RHEA"/>
</dbReference>
<gene>
    <name evidence="3" type="primary">glpE</name>
    <name evidence="5" type="ORF">BAL341_1217</name>
</gene>
<feature type="active site" description="Cysteine persulfide intermediate" evidence="3">
    <location>
        <position position="84"/>
    </location>
</feature>
<dbReference type="Gene3D" id="3.40.250.10">
    <property type="entry name" value="Rhodanese-like domain"/>
    <property type="match status" value="1"/>
</dbReference>
<dbReference type="CDD" id="cd01444">
    <property type="entry name" value="GlpE_ST"/>
    <property type="match status" value="1"/>
</dbReference>
<comment type="function">
    <text evidence="3">Transferase that catalyzes the transfer of sulfur from thiosulfate to thiophilic acceptors such as cyanide or dithiols. May function in a CysM-independent thiosulfate assimilation pathway by catalyzing the conversion of thiosulfate to sulfite, which can then be used for L-cysteine biosynthesis.</text>
</comment>
<dbReference type="EMBL" id="CAAJGR010000078">
    <property type="protein sequence ID" value="VHO03067.1"/>
    <property type="molecule type" value="Genomic_DNA"/>
</dbReference>
<dbReference type="InterPro" id="IPR001763">
    <property type="entry name" value="Rhodanese-like_dom"/>
</dbReference>
<comment type="catalytic activity">
    <reaction evidence="3">
        <text>thiosulfate + hydrogen cyanide = thiocyanate + sulfite + 2 H(+)</text>
        <dbReference type="Rhea" id="RHEA:16881"/>
        <dbReference type="ChEBI" id="CHEBI:15378"/>
        <dbReference type="ChEBI" id="CHEBI:17359"/>
        <dbReference type="ChEBI" id="CHEBI:18022"/>
        <dbReference type="ChEBI" id="CHEBI:18407"/>
        <dbReference type="ChEBI" id="CHEBI:33542"/>
        <dbReference type="EC" id="2.8.1.1"/>
    </reaction>
</comment>